<dbReference type="GO" id="GO:0000155">
    <property type="term" value="F:phosphorelay sensor kinase activity"/>
    <property type="evidence" value="ECO:0007669"/>
    <property type="project" value="InterPro"/>
</dbReference>
<keyword evidence="5" id="KW-0547">Nucleotide-binding</keyword>
<feature type="transmembrane region" description="Helical" evidence="9">
    <location>
        <begin position="141"/>
        <end position="158"/>
    </location>
</feature>
<dbReference type="EMBL" id="CP012382">
    <property type="protein sequence ID" value="AKZ58704.1"/>
    <property type="molecule type" value="Genomic_DNA"/>
</dbReference>
<dbReference type="InterPro" id="IPR003594">
    <property type="entry name" value="HATPase_dom"/>
</dbReference>
<dbReference type="Proteomes" id="UP000061018">
    <property type="component" value="Chromosome"/>
</dbReference>
<keyword evidence="9" id="KW-0472">Membrane</keyword>
<gene>
    <name evidence="11" type="ORF">SAM23877_5659</name>
</gene>
<dbReference type="Gene3D" id="3.30.565.10">
    <property type="entry name" value="Histidine kinase-like ATPase, C-terminal domain"/>
    <property type="match status" value="1"/>
</dbReference>
<evidence type="ECO:0000313" key="12">
    <source>
        <dbReference type="Proteomes" id="UP000061018"/>
    </source>
</evidence>
<dbReference type="InterPro" id="IPR036890">
    <property type="entry name" value="HATPase_C_sf"/>
</dbReference>
<proteinExistence type="predicted"/>
<dbReference type="SMART" id="SM00387">
    <property type="entry name" value="HATPase_c"/>
    <property type="match status" value="1"/>
</dbReference>
<comment type="catalytic activity">
    <reaction evidence="1">
        <text>ATP + protein L-histidine = ADP + protein N-phospho-L-histidine.</text>
        <dbReference type="EC" id="2.7.13.3"/>
    </reaction>
</comment>
<feature type="transmembrane region" description="Helical" evidence="9">
    <location>
        <begin position="74"/>
        <end position="103"/>
    </location>
</feature>
<feature type="transmembrane region" description="Helical" evidence="9">
    <location>
        <begin position="424"/>
        <end position="446"/>
    </location>
</feature>
<evidence type="ECO:0000256" key="9">
    <source>
        <dbReference type="SAM" id="Phobius"/>
    </source>
</evidence>
<dbReference type="PANTHER" id="PTHR24421:SF10">
    <property type="entry name" value="NITRATE_NITRITE SENSOR PROTEIN NARQ"/>
    <property type="match status" value="1"/>
</dbReference>
<keyword evidence="4" id="KW-0808">Transferase</keyword>
<accession>A0A0K2B099</accession>
<dbReference type="PANTHER" id="PTHR24421">
    <property type="entry name" value="NITRATE/NITRITE SENSOR PROTEIN NARX-RELATED"/>
    <property type="match status" value="1"/>
</dbReference>
<dbReference type="GO" id="GO:0005524">
    <property type="term" value="F:ATP binding"/>
    <property type="evidence" value="ECO:0007669"/>
    <property type="project" value="UniProtKB-KW"/>
</dbReference>
<dbReference type="AlphaFoldDB" id="A0A0K2B099"/>
<dbReference type="GO" id="GO:0046983">
    <property type="term" value="F:protein dimerization activity"/>
    <property type="evidence" value="ECO:0007669"/>
    <property type="project" value="InterPro"/>
</dbReference>
<evidence type="ECO:0000256" key="5">
    <source>
        <dbReference type="ARBA" id="ARBA00022741"/>
    </source>
</evidence>
<dbReference type="CDD" id="cd16917">
    <property type="entry name" value="HATPase_UhpB-NarQ-NarX-like"/>
    <property type="match status" value="1"/>
</dbReference>
<name>A0A0K2B099_STRA7</name>
<dbReference type="KEGG" id="samb:SAM23877_5659"/>
<dbReference type="EC" id="2.7.13.3" evidence="2"/>
<dbReference type="STRING" id="1889.SAM40697_5152"/>
<evidence type="ECO:0000256" key="4">
    <source>
        <dbReference type="ARBA" id="ARBA00022679"/>
    </source>
</evidence>
<sequence length="536" mass="58049">MKSRWKSWDPARTSRSRILVERARQRKVVRSAVLWAALAVPALLDSPGDADPRSLWWRLAGVLLLVPVVVLRATRLSLACGTTAVLSLVSPWFAPSLFVMGYLAGRRGDARGRPVDTAVAVTAVLTTLGVLGLRAGHLTTWLNSVPLLVGAVTAWLAGRHRHQRRELELAGWQRARHLEREYELAADRARTRERARIAQDMHDQLGHDLTLIAMQAAALEVAPDLDASVRATAKQLRGNAGQAVSRLSDIIGVLRVDTAQEPTTPREDLMTTVDRARTAGMLIDLRRIGLDVTAPAAVEEAVRRVVQESLTNAAKHAPGEEVRIRIDRLTDHTVVTVTNGISDGPSEPAVGNGTGLVGLSERVQVLGGTLTARLREDGVFEVTARVPHSGELYGAGAAGPRGPLGVPLTVTAQRDAEQRVRRSLVTMLAVPVVAVAVVCVMMVVYFSNAFDSSATLDASTYRGLARGERWQDLRTVLPAEQVPAEWHAGSPPAPERAVCRYYRAEGGGLFSMEAGVYRLCFVDGRLAAKDVLSDER</sequence>
<keyword evidence="8" id="KW-0902">Two-component regulatory system</keyword>
<keyword evidence="9" id="KW-1133">Transmembrane helix</keyword>
<dbReference type="GO" id="GO:0016020">
    <property type="term" value="C:membrane"/>
    <property type="evidence" value="ECO:0007669"/>
    <property type="project" value="InterPro"/>
</dbReference>
<reference evidence="12" key="1">
    <citation type="journal article" date="2015" name="J. Biotechnol.">
        <title>Complete genome sequence of Streptomyces ambofaciens ATCC 23877, the spiramycin producer.</title>
        <authorList>
            <person name="Thibessard A."/>
            <person name="Haas D."/>
            <person name="Gerbaud C."/>
            <person name="Aigle B."/>
            <person name="Lautru S."/>
            <person name="Pernodet J.L."/>
            <person name="Leblond P."/>
        </authorList>
    </citation>
    <scope>NUCLEOTIDE SEQUENCE [LARGE SCALE GENOMIC DNA]</scope>
    <source>
        <strain evidence="12">ATCC 23877 / 3486 / DSM 40053 / JCM 4204 / NBRC 12836 / NRRL B-2516</strain>
    </source>
</reference>
<evidence type="ECO:0000256" key="1">
    <source>
        <dbReference type="ARBA" id="ARBA00000085"/>
    </source>
</evidence>
<protein>
    <recommendedName>
        <fullName evidence="2">histidine kinase</fullName>
        <ecNumber evidence="2">2.7.13.3</ecNumber>
    </recommendedName>
</protein>
<feature type="domain" description="Histidine kinase/HSP90-like ATPase" evidence="10">
    <location>
        <begin position="297"/>
        <end position="388"/>
    </location>
</feature>
<evidence type="ECO:0000256" key="7">
    <source>
        <dbReference type="ARBA" id="ARBA00022840"/>
    </source>
</evidence>
<dbReference type="InterPro" id="IPR011712">
    <property type="entry name" value="Sig_transdc_His_kin_sub3_dim/P"/>
</dbReference>
<organism evidence="11 12">
    <name type="scientific">Streptomyces ambofaciens (strain ATCC 23877 / 3486 / DSM 40053 / JCM 4204 / NBRC 12836 / NRRL B-2516)</name>
    <dbReference type="NCBI Taxonomy" id="278992"/>
    <lineage>
        <taxon>Bacteria</taxon>
        <taxon>Bacillati</taxon>
        <taxon>Actinomycetota</taxon>
        <taxon>Actinomycetes</taxon>
        <taxon>Kitasatosporales</taxon>
        <taxon>Streptomycetaceae</taxon>
        <taxon>Streptomyces</taxon>
    </lineage>
</organism>
<keyword evidence="9" id="KW-0812">Transmembrane</keyword>
<evidence type="ECO:0000256" key="2">
    <source>
        <dbReference type="ARBA" id="ARBA00012438"/>
    </source>
</evidence>
<keyword evidence="3" id="KW-0597">Phosphoprotein</keyword>
<dbReference type="Gene3D" id="1.20.5.1930">
    <property type="match status" value="1"/>
</dbReference>
<evidence type="ECO:0000256" key="8">
    <source>
        <dbReference type="ARBA" id="ARBA00023012"/>
    </source>
</evidence>
<dbReference type="SUPFAM" id="SSF55874">
    <property type="entry name" value="ATPase domain of HSP90 chaperone/DNA topoisomerase II/histidine kinase"/>
    <property type="match status" value="1"/>
</dbReference>
<keyword evidence="7" id="KW-0067">ATP-binding</keyword>
<evidence type="ECO:0000256" key="6">
    <source>
        <dbReference type="ARBA" id="ARBA00022777"/>
    </source>
</evidence>
<evidence type="ECO:0000313" key="11">
    <source>
        <dbReference type="EMBL" id="AKZ58704.1"/>
    </source>
</evidence>
<dbReference type="InterPro" id="IPR050482">
    <property type="entry name" value="Sensor_HK_TwoCompSys"/>
</dbReference>
<dbReference type="Pfam" id="PF02518">
    <property type="entry name" value="HATPase_c"/>
    <property type="match status" value="1"/>
</dbReference>
<evidence type="ECO:0000259" key="10">
    <source>
        <dbReference type="SMART" id="SM00387"/>
    </source>
</evidence>
<dbReference type="Pfam" id="PF07730">
    <property type="entry name" value="HisKA_3"/>
    <property type="match status" value="1"/>
</dbReference>
<evidence type="ECO:0000256" key="3">
    <source>
        <dbReference type="ARBA" id="ARBA00022553"/>
    </source>
</evidence>
<keyword evidence="6 11" id="KW-0418">Kinase</keyword>